<dbReference type="InterPro" id="IPR000873">
    <property type="entry name" value="AMP-dep_synth/lig_dom"/>
</dbReference>
<evidence type="ECO:0000313" key="10">
    <source>
        <dbReference type="EMBL" id="OAB40698.1"/>
    </source>
</evidence>
<dbReference type="InterPro" id="IPR025110">
    <property type="entry name" value="AMP-bd_C"/>
</dbReference>
<dbReference type="GO" id="GO:0044550">
    <property type="term" value="P:secondary metabolite biosynthetic process"/>
    <property type="evidence" value="ECO:0007669"/>
    <property type="project" value="UniProtKB-ARBA"/>
</dbReference>
<evidence type="ECO:0000256" key="6">
    <source>
        <dbReference type="ARBA" id="ARBA00022737"/>
    </source>
</evidence>
<dbReference type="PRINTS" id="PR00154">
    <property type="entry name" value="AMPBINDING"/>
</dbReference>
<dbReference type="FunFam" id="3.30.559.30:FF:000001">
    <property type="entry name" value="Non-ribosomal peptide synthetase"/>
    <property type="match status" value="1"/>
</dbReference>
<dbReference type="PANTHER" id="PTHR45527">
    <property type="entry name" value="NONRIBOSOMAL PEPTIDE SYNTHETASE"/>
    <property type="match status" value="1"/>
</dbReference>
<keyword evidence="4" id="KW-0597">Phosphoprotein</keyword>
<name>A0A168JJ18_9BACL</name>
<dbReference type="CDD" id="cd19531">
    <property type="entry name" value="LCL_NRPS-like"/>
    <property type="match status" value="2"/>
</dbReference>
<accession>A0A168JJ18</accession>
<dbReference type="Pfam" id="PF00668">
    <property type="entry name" value="Condensation"/>
    <property type="match status" value="3"/>
</dbReference>
<dbReference type="Gene3D" id="3.30.559.10">
    <property type="entry name" value="Chloramphenicol acetyltransferase-like domain"/>
    <property type="match status" value="3"/>
</dbReference>
<keyword evidence="11" id="KW-1185">Reference proteome</keyword>
<evidence type="ECO:0000313" key="11">
    <source>
        <dbReference type="Proteomes" id="UP000076967"/>
    </source>
</evidence>
<keyword evidence="5" id="KW-0436">Ligase</keyword>
<evidence type="ECO:0000256" key="2">
    <source>
        <dbReference type="ARBA" id="ARBA00006432"/>
    </source>
</evidence>
<dbReference type="PANTHER" id="PTHR45527:SF1">
    <property type="entry name" value="FATTY ACID SYNTHASE"/>
    <property type="match status" value="1"/>
</dbReference>
<dbReference type="Pfam" id="PF00550">
    <property type="entry name" value="PP-binding"/>
    <property type="match status" value="2"/>
</dbReference>
<dbReference type="InterPro" id="IPR045851">
    <property type="entry name" value="AMP-bd_C_sf"/>
</dbReference>
<dbReference type="EMBL" id="LVJH01000035">
    <property type="protein sequence ID" value="OAB40698.1"/>
    <property type="molecule type" value="Genomic_DNA"/>
</dbReference>
<dbReference type="InterPro" id="IPR020806">
    <property type="entry name" value="PKS_PP-bd"/>
</dbReference>
<dbReference type="PROSITE" id="PS50075">
    <property type="entry name" value="CARRIER"/>
    <property type="match status" value="2"/>
</dbReference>
<dbReference type="FunFam" id="3.30.300.30:FF:000010">
    <property type="entry name" value="Enterobactin synthetase component F"/>
    <property type="match status" value="1"/>
</dbReference>
<dbReference type="InterPro" id="IPR020845">
    <property type="entry name" value="AMP-binding_CS"/>
</dbReference>
<evidence type="ECO:0000256" key="4">
    <source>
        <dbReference type="ARBA" id="ARBA00022553"/>
    </source>
</evidence>
<comment type="caution">
    <text evidence="10">The sequence shown here is derived from an EMBL/GenBank/DDBJ whole genome shotgun (WGS) entry which is preliminary data.</text>
</comment>
<sequence length="2570" mass="292600">MLNYRSENMSSKQVVTKENVEDLINLSPMQAGMLFHYIKNPETGMYFEQSSFRISGTIDLDKIKQSWGHVVANNEMLRTIFKWNTIDRPIQMVLRQFCPPIFTIDLSNYSPEDQLTQLQIMKETDRARKLDLELEPYRILICVLSDHEMEMVLSNHHILFDGWSLGILLKEFQDTYNGLIEDKDEDKEYLKPRKGKYKEFIKWLQIQDKDEPLTFWNQYLSTFEPTRLKTNLNNRSDDFQVDRFTFNIPETVYRAAETLAKTSNLTLAPLLYTVWGIMLQRYTGVEDVVFGSVESIRPHHMREMEQVAGLFINTLPTRVRSTDNTSVIALINQISEAITTRENYRYTSLAEIKAACGLINNEWFDSIVVLENIPFEHIFNTEGNKLQIHSFTANGKTNYDICLKIFLYDGLSLHFEYNQDLFERATMEKMAEHFHVLLQEIVQNPDALVSDLRMLTKAEERQLLAFNETKAEYPQDKTIHQLFEEQADQTPEHVAITFEHKQLTYRELNEKANQMARALRKRGVSSGSIVAIKLERSLEMIISILGVLKAGAAFVPIDPKYPDERAKLILEECQAAVLITQSHLMDLVLEGTSILHVDTESIGEESIAPLDHVNKSDDLLYIIYTSGTTGRPKGVMLEHRNLVNLLYFQFNETNIDFSAGVLQYTTLSFDVCYQEVFSTLLSGGKLHLIDNDTQTDVNRLLTVISSNQIEVLYLPVSFLKFVFLDKEFTTHFPTCVRHIITAGEQLVVSDELKKVLRTQNILLHNHYGPSETHVVTTYTINPSNPIPDLPSIGKPISNTYIYILDARGQLVPQGVAGELHIAGDNVGRGYVNNPALTAEKFVPNPYRSGEKMYNTGDLARWMPDGNIEYLGRKDDQVKIRGHRVELGEIESQLLRHPLVNEASVKAWIERNDVHYLTAYIVLEAEISFRELRQDLADSLPEYMIPSHFVRMDKLPITLNGKVNKNALTQPVGMVLNDTAYIPPNNLTEEALCQIWHKLLDVAKLGIRDNFFELGGHSLKAMSLMSQVHKQMSVKITLRDIFDHPTIEQLAKVIQEQDNNQFIPIVKAKESNYYPLSSSQKRLFILHQLEGAEKAYNMPAVLLLEGELELGRLELAFARLIEKHEALRSSFELVDGVPVQRIHPSSVFRIGYREASEAEAKASMEDFIRAFDLSQAPLMRVDVINIGEDTHLMLFDMHHIISDGMSVSILLRELSDLYAGKTLQPLDLQYKDYSLWQQDFFQTDAYKKDEKYWLATMAGELPVLELPMDGARPALQNFNGDDIQIALDKDLSEQLYQLAGTTGTTLYMVLLAAYASFLHKLTGKEEFIVGSPIAGRPQAELENIMGMFVNTLALRMFPSENKRFSDFLQEVKHTALSAYEHQQYPFEELIEKLNIRRDLSRNPIFDTMFESLNLENKLELSNINVKPYKFGYCASKFDLTFSVIEEKGSIKLNVDYCTALFNRETIERWIQYYVHMLWRLIHEPDAVIGDIELLSEAEREQILSGFNEPSIDGETESQTFVEMFEQQVTQTPDQVALVVGEDECSYAGLNAQANRLAHLLQAKGVKRETIVGIMARRSVDTVVGVLAVMKAGGAYLPIDPTYPLGRISYLLRDSHAQVLLTQRELQGQITELLTGGHAEEQVEATGFSGDVLYFEDACVETENSDNVGLVGGPEDLAYVIYTSGTTGNPKGVMIEHRSFVNVAMAYKKVYHLDQFPVRLLQMASFSFDVFSGDLARTFVSGGQCVLCPEDVRADIPGLVKLLQERGITIFESTPALITPLFEYVQEQGINLHELQVVIVSSDSCSVEEYDKLQRRFGEHTRILNVYGVTEASIDTSYYEESLDKLPSAGYVPIGKPMPNMQMYVVNSRVQLQPIGVPGELVIGGAGVARGYYRKPELSAEKFIANPFVPGEKLYRTGDLVRWMPDGNIEYLGRIDNQVQLRGYRVELGEVESRLLQIADVREAVAIIREDQLGERYLCAYVVAGEELAIPVMRETLAKSLPHFMIPSYFVQMDQMPLTPNGKVDRKALPAPDREDGNLFYVAPVSELEHKLAVIWQDVLRLERVGIRDNFFEIGGHSLRATAMTSRIHKELNVHVPLRDIFLSPTIEKLVTVIEGLKGNPFATILKADPSEYYPLSSAQKRLYVLQQMPGSELIYNMPHAMLLEGRLGLGRLERAFVTLIERHETLRTSFEMVNGVLSQRVHSAVDFQVRLSQSTEEQLEARVQAFIEPFNLGQAPLFRIELIAISEERHLLLLDMNHIISDGISIEIIYQELGEIYAKKDLPQLNIQYKDYAVWEQKYFDSEAFKVHENYWLTAMAGELVTLHVPTDYPRSTVQSFSGDRIAFSVGKDLTDRLRHLSIQTGTTLYMVLMSAYQILLHKYTGQDDIRVGSLIAGRSHADLEPIVGMFVNTLVIRSSLSGSQTVSSFLQEMKQTTLAAYEHQDYPFDILVEQLGLKRDLSRNPIFDTLFALHNTENQAKKLSEVTVSYYPLPFAISLFDLSLDVVELEDSLYCTLEYVTSLFKKETVQRMSNDWMFILQSITANVDVQIKEIQLQTYNVLKNTVDQPIEFMF</sequence>
<dbReference type="PROSITE" id="PS00012">
    <property type="entry name" value="PHOSPHOPANTETHEINE"/>
    <property type="match status" value="1"/>
</dbReference>
<dbReference type="SUPFAM" id="SSF52777">
    <property type="entry name" value="CoA-dependent acyltransferases"/>
    <property type="match status" value="6"/>
</dbReference>
<dbReference type="GO" id="GO:0017000">
    <property type="term" value="P:antibiotic biosynthetic process"/>
    <property type="evidence" value="ECO:0007669"/>
    <property type="project" value="UniProtKB-KW"/>
</dbReference>
<dbReference type="Gene3D" id="1.10.1200.10">
    <property type="entry name" value="ACP-like"/>
    <property type="match status" value="2"/>
</dbReference>
<dbReference type="GO" id="GO:0008610">
    <property type="term" value="P:lipid biosynthetic process"/>
    <property type="evidence" value="ECO:0007669"/>
    <property type="project" value="UniProtKB-ARBA"/>
</dbReference>
<dbReference type="NCBIfam" id="NF003417">
    <property type="entry name" value="PRK04813.1"/>
    <property type="match status" value="2"/>
</dbReference>
<dbReference type="NCBIfam" id="TIGR01733">
    <property type="entry name" value="AA-adenyl-dom"/>
    <property type="match status" value="2"/>
</dbReference>
<protein>
    <recommendedName>
        <fullName evidence="9">Carrier domain-containing protein</fullName>
    </recommendedName>
</protein>
<dbReference type="InterPro" id="IPR010071">
    <property type="entry name" value="AA_adenyl_dom"/>
</dbReference>
<dbReference type="FunFam" id="2.30.38.10:FF:000001">
    <property type="entry name" value="Non-ribosomal peptide synthetase PvdI"/>
    <property type="match status" value="2"/>
</dbReference>
<dbReference type="SUPFAM" id="SSF56801">
    <property type="entry name" value="Acetyl-CoA synthetase-like"/>
    <property type="match status" value="2"/>
</dbReference>
<dbReference type="Gene3D" id="3.40.50.980">
    <property type="match status" value="4"/>
</dbReference>
<evidence type="ECO:0000256" key="7">
    <source>
        <dbReference type="ARBA" id="ARBA00023194"/>
    </source>
</evidence>
<dbReference type="SMART" id="SM00823">
    <property type="entry name" value="PKS_PP"/>
    <property type="match status" value="2"/>
</dbReference>
<evidence type="ECO:0000259" key="9">
    <source>
        <dbReference type="PROSITE" id="PS50075"/>
    </source>
</evidence>
<dbReference type="InterPro" id="IPR001242">
    <property type="entry name" value="Condensation_dom"/>
</dbReference>
<evidence type="ECO:0000256" key="1">
    <source>
        <dbReference type="ARBA" id="ARBA00001957"/>
    </source>
</evidence>
<keyword evidence="6" id="KW-0677">Repeat</keyword>
<organism evidence="10 11">
    <name type="scientific">Paenibacillus glacialis</name>
    <dbReference type="NCBI Taxonomy" id="494026"/>
    <lineage>
        <taxon>Bacteria</taxon>
        <taxon>Bacillati</taxon>
        <taxon>Bacillota</taxon>
        <taxon>Bacilli</taxon>
        <taxon>Bacillales</taxon>
        <taxon>Paenibacillaceae</taxon>
        <taxon>Paenibacillus</taxon>
    </lineage>
</organism>
<keyword evidence="8" id="KW-0511">Multifunctional enzyme</keyword>
<dbReference type="SUPFAM" id="SSF47336">
    <property type="entry name" value="ACP-like"/>
    <property type="match status" value="2"/>
</dbReference>
<dbReference type="GO" id="GO:0005829">
    <property type="term" value="C:cytosol"/>
    <property type="evidence" value="ECO:0007669"/>
    <property type="project" value="TreeGrafter"/>
</dbReference>
<dbReference type="InterPro" id="IPR009081">
    <property type="entry name" value="PP-bd_ACP"/>
</dbReference>
<dbReference type="InterPro" id="IPR020459">
    <property type="entry name" value="AMP-binding"/>
</dbReference>
<dbReference type="InterPro" id="IPR023213">
    <property type="entry name" value="CAT-like_dom_sf"/>
</dbReference>
<keyword evidence="7" id="KW-0045">Antibiotic biosynthesis</keyword>
<dbReference type="Pfam" id="PF13193">
    <property type="entry name" value="AMP-binding_C"/>
    <property type="match status" value="2"/>
</dbReference>
<dbReference type="FunFam" id="3.40.50.12780:FF:000012">
    <property type="entry name" value="Non-ribosomal peptide synthetase"/>
    <property type="match status" value="2"/>
</dbReference>
<dbReference type="Pfam" id="PF00501">
    <property type="entry name" value="AMP-binding"/>
    <property type="match status" value="2"/>
</dbReference>
<evidence type="ECO:0000256" key="8">
    <source>
        <dbReference type="ARBA" id="ARBA00023268"/>
    </source>
</evidence>
<dbReference type="FunFam" id="3.40.50.980:FF:000001">
    <property type="entry name" value="Non-ribosomal peptide synthetase"/>
    <property type="match status" value="2"/>
</dbReference>
<dbReference type="GO" id="GO:0031177">
    <property type="term" value="F:phosphopantetheine binding"/>
    <property type="evidence" value="ECO:0007669"/>
    <property type="project" value="InterPro"/>
</dbReference>
<dbReference type="InterPro" id="IPR036736">
    <property type="entry name" value="ACP-like_sf"/>
</dbReference>
<dbReference type="Gene3D" id="2.30.38.10">
    <property type="entry name" value="Luciferase, Domain 3"/>
    <property type="match status" value="2"/>
</dbReference>
<feature type="domain" description="Carrier" evidence="9">
    <location>
        <begin position="982"/>
        <end position="1057"/>
    </location>
</feature>
<evidence type="ECO:0000256" key="3">
    <source>
        <dbReference type="ARBA" id="ARBA00022450"/>
    </source>
</evidence>
<dbReference type="FunFam" id="1.10.1200.10:FF:000005">
    <property type="entry name" value="Nonribosomal peptide synthetase 1"/>
    <property type="match status" value="2"/>
</dbReference>
<evidence type="ECO:0000256" key="5">
    <source>
        <dbReference type="ARBA" id="ARBA00022598"/>
    </source>
</evidence>
<comment type="cofactor">
    <cofactor evidence="1">
        <name>pantetheine 4'-phosphate</name>
        <dbReference type="ChEBI" id="CHEBI:47942"/>
    </cofactor>
</comment>
<gene>
    <name evidence="10" type="ORF">PGLA_18025</name>
</gene>
<dbReference type="GO" id="GO:0043041">
    <property type="term" value="P:amino acid activation for nonribosomal peptide biosynthetic process"/>
    <property type="evidence" value="ECO:0007669"/>
    <property type="project" value="TreeGrafter"/>
</dbReference>
<feature type="domain" description="Carrier" evidence="9">
    <location>
        <begin position="2041"/>
        <end position="2116"/>
    </location>
</feature>
<dbReference type="GO" id="GO:0016874">
    <property type="term" value="F:ligase activity"/>
    <property type="evidence" value="ECO:0007669"/>
    <property type="project" value="UniProtKB-KW"/>
</dbReference>
<proteinExistence type="inferred from homology"/>
<dbReference type="Gene3D" id="3.30.559.30">
    <property type="entry name" value="Nonribosomal peptide synthetase, condensation domain"/>
    <property type="match status" value="3"/>
</dbReference>
<comment type="similarity">
    <text evidence="2">Belongs to the ATP-dependent AMP-binding enzyme family.</text>
</comment>
<reference evidence="10 11" key="1">
    <citation type="submission" date="2016-03" db="EMBL/GenBank/DDBJ databases">
        <title>Draft genome sequence of Paenibacillus glacialis DSM 22343.</title>
        <authorList>
            <person name="Shin S.-K."/>
            <person name="Yi H."/>
        </authorList>
    </citation>
    <scope>NUCLEOTIDE SEQUENCE [LARGE SCALE GENOMIC DNA]</scope>
    <source>
        <strain evidence="10 11">DSM 22343</strain>
    </source>
</reference>
<keyword evidence="3" id="KW-0596">Phosphopantetheine</keyword>
<dbReference type="STRING" id="494026.PGLA_18025"/>
<dbReference type="Proteomes" id="UP000076967">
    <property type="component" value="Unassembled WGS sequence"/>
</dbReference>
<dbReference type="InterPro" id="IPR006162">
    <property type="entry name" value="Ppantetheine_attach_site"/>
</dbReference>
<dbReference type="Gene3D" id="3.30.300.30">
    <property type="match status" value="2"/>
</dbReference>
<dbReference type="PROSITE" id="PS00455">
    <property type="entry name" value="AMP_BINDING"/>
    <property type="match status" value="2"/>
</dbReference>